<reference evidence="2" key="1">
    <citation type="submission" date="2019-02" db="EMBL/GenBank/DDBJ databases">
        <authorList>
            <person name="Gruber-Vodicka R. H."/>
            <person name="Seah K. B. B."/>
        </authorList>
    </citation>
    <scope>NUCLEOTIDE SEQUENCE</scope>
    <source>
        <strain evidence="2">BECK_BZ125</strain>
    </source>
</reference>
<evidence type="ECO:0000259" key="1">
    <source>
        <dbReference type="SMART" id="SM00382"/>
    </source>
</evidence>
<dbReference type="SUPFAM" id="SSF52540">
    <property type="entry name" value="P-loop containing nucleoside triphosphate hydrolases"/>
    <property type="match status" value="1"/>
</dbReference>
<dbReference type="InterPro" id="IPR003593">
    <property type="entry name" value="AAA+_ATPase"/>
</dbReference>
<organism evidence="2">
    <name type="scientific">Candidatus Kentrum sp. TC</name>
    <dbReference type="NCBI Taxonomy" id="2126339"/>
    <lineage>
        <taxon>Bacteria</taxon>
        <taxon>Pseudomonadati</taxon>
        <taxon>Pseudomonadota</taxon>
        <taxon>Gammaproteobacteria</taxon>
        <taxon>Candidatus Kentrum</taxon>
    </lineage>
</organism>
<feature type="domain" description="AAA+ ATPase" evidence="1">
    <location>
        <begin position="22"/>
        <end position="417"/>
    </location>
</feature>
<name>A0A450YUQ4_9GAMM</name>
<dbReference type="SMART" id="SM00382">
    <property type="entry name" value="AAA"/>
    <property type="match status" value="1"/>
</dbReference>
<accession>A0A450YUQ4</accession>
<keyword evidence="2" id="KW-0067">ATP-binding</keyword>
<dbReference type="AlphaFoldDB" id="A0A450YUQ4"/>
<gene>
    <name evidence="2" type="ORF">BECKTC1821E_GA0114239_10452</name>
</gene>
<dbReference type="PANTHER" id="PTHR43581">
    <property type="entry name" value="ATP/GTP PHOSPHATASE"/>
    <property type="match status" value="1"/>
</dbReference>
<dbReference type="InterPro" id="IPR041685">
    <property type="entry name" value="AAA_GajA/Old/RecF-like"/>
</dbReference>
<protein>
    <submittedName>
        <fullName evidence="2">Predicted ATP-binding protein involved in virulence</fullName>
    </submittedName>
</protein>
<dbReference type="InterPro" id="IPR051396">
    <property type="entry name" value="Bact_Antivir_Def_Nuclease"/>
</dbReference>
<dbReference type="EMBL" id="CAADFT010000045">
    <property type="protein sequence ID" value="VFK45245.1"/>
    <property type="molecule type" value="Genomic_DNA"/>
</dbReference>
<dbReference type="Gene3D" id="3.40.50.300">
    <property type="entry name" value="P-loop containing nucleotide triphosphate hydrolases"/>
    <property type="match status" value="1"/>
</dbReference>
<keyword evidence="2" id="KW-0547">Nucleotide-binding</keyword>
<proteinExistence type="predicted"/>
<sequence>MLKKIQIKGLFDRFDYDIELKEGGLTILTGPNGYGKTTILRMIHAFATGNFVLLFQLPFSESLLIQDEGKTIHLKNEDDTLVIQTSKDKKHIQLRKKYIDKLQDRLFRNPRYRRLGKNHWVDRRTNVVYTTEDLINKSAEDDPQIQIQFDDNEPTPDFVDCYFIREQRLIKNISTIDRRSSRYFHDEEIVENSSNTIEKYAEELSGKIKGILAQASKIGQDLDSSFPERLFDQDESISKEDFDKRYDLVRKKRESLSRYGLSVTKEEKHTSFKAENAKALLVYLNDMEKKLAVFDEILHSLDLFSSILNKQGFVSKRIEISPEFGFQFKIEDDSELPLAALSSGEQQEVVLLYELLFRVAPNTLVLIDEPEISLHVAWQMEFLDDLLKIIELQKITVLVATHSPDIIDKHEDLVVDLWDLDTGSRENRE</sequence>
<evidence type="ECO:0000313" key="2">
    <source>
        <dbReference type="EMBL" id="VFK45245.1"/>
    </source>
</evidence>
<dbReference type="PANTHER" id="PTHR43581:SF2">
    <property type="entry name" value="EXCINUCLEASE ATPASE SUBUNIT"/>
    <property type="match status" value="1"/>
</dbReference>
<dbReference type="InterPro" id="IPR027417">
    <property type="entry name" value="P-loop_NTPase"/>
</dbReference>
<dbReference type="GO" id="GO:0005524">
    <property type="term" value="F:ATP binding"/>
    <property type="evidence" value="ECO:0007669"/>
    <property type="project" value="UniProtKB-KW"/>
</dbReference>
<dbReference type="Pfam" id="PF13175">
    <property type="entry name" value="AAA_15"/>
    <property type="match status" value="1"/>
</dbReference>